<feature type="compositionally biased region" description="Basic and acidic residues" evidence="1">
    <location>
        <begin position="137"/>
        <end position="146"/>
    </location>
</feature>
<dbReference type="EMBL" id="CAMXCT030006611">
    <property type="protein sequence ID" value="CAL4804247.1"/>
    <property type="molecule type" value="Genomic_DNA"/>
</dbReference>
<protein>
    <submittedName>
        <fullName evidence="2">Uncharacterized protein</fullName>
    </submittedName>
</protein>
<feature type="compositionally biased region" description="Acidic residues" evidence="1">
    <location>
        <begin position="209"/>
        <end position="219"/>
    </location>
</feature>
<keyword evidence="4" id="KW-1185">Reference proteome</keyword>
<dbReference type="Proteomes" id="UP001152797">
    <property type="component" value="Unassembled WGS sequence"/>
</dbReference>
<dbReference type="AlphaFoldDB" id="A0A9P1DWI0"/>
<organism evidence="2">
    <name type="scientific">Cladocopium goreaui</name>
    <dbReference type="NCBI Taxonomy" id="2562237"/>
    <lineage>
        <taxon>Eukaryota</taxon>
        <taxon>Sar</taxon>
        <taxon>Alveolata</taxon>
        <taxon>Dinophyceae</taxon>
        <taxon>Suessiales</taxon>
        <taxon>Symbiodiniaceae</taxon>
        <taxon>Cladocopium</taxon>
    </lineage>
</organism>
<feature type="compositionally biased region" description="Basic and acidic residues" evidence="1">
    <location>
        <begin position="14"/>
        <end position="33"/>
    </location>
</feature>
<evidence type="ECO:0000256" key="1">
    <source>
        <dbReference type="SAM" id="MobiDB-lite"/>
    </source>
</evidence>
<feature type="non-terminal residue" evidence="2">
    <location>
        <position position="1"/>
    </location>
</feature>
<reference evidence="2" key="1">
    <citation type="submission" date="2022-10" db="EMBL/GenBank/DDBJ databases">
        <authorList>
            <person name="Chen Y."/>
            <person name="Dougan E. K."/>
            <person name="Chan C."/>
            <person name="Rhodes N."/>
            <person name="Thang M."/>
        </authorList>
    </citation>
    <scope>NUCLEOTIDE SEQUENCE</scope>
</reference>
<feature type="region of interest" description="Disordered" evidence="1">
    <location>
        <begin position="188"/>
        <end position="219"/>
    </location>
</feature>
<sequence>MESWLDLESDGELEEHVEPKFGAENSQDPHDPHAASSFEDQEALSAVDKETVVHCWDEKRAAQEMSEEHVASEPCQADGAARSEASGEARGEAREGNAEEEMSEDNVAPEPFQEAPVNDAENDKEMSEDILASEPLQEDHLAFSEEKMDEDSQLANARCNDSQLAAEELTAVEDVGSCEVQVVEEVDYEDSNLSDGELLEDAKSLATDAESEDEAASAT</sequence>
<evidence type="ECO:0000313" key="2">
    <source>
        <dbReference type="EMBL" id="CAI4016935.1"/>
    </source>
</evidence>
<dbReference type="EMBL" id="CAMXCT020006611">
    <property type="protein sequence ID" value="CAL1170310.1"/>
    <property type="molecule type" value="Genomic_DNA"/>
</dbReference>
<evidence type="ECO:0000313" key="4">
    <source>
        <dbReference type="Proteomes" id="UP001152797"/>
    </source>
</evidence>
<comment type="caution">
    <text evidence="2">The sequence shown here is derived from an EMBL/GenBank/DDBJ whole genome shotgun (WGS) entry which is preliminary data.</text>
</comment>
<feature type="region of interest" description="Disordered" evidence="1">
    <location>
        <begin position="1"/>
        <end position="155"/>
    </location>
</feature>
<accession>A0A9P1DWI0</accession>
<proteinExistence type="predicted"/>
<feature type="compositionally biased region" description="Basic and acidic residues" evidence="1">
    <location>
        <begin position="47"/>
        <end position="71"/>
    </location>
</feature>
<dbReference type="EMBL" id="CAMXCT010006611">
    <property type="protein sequence ID" value="CAI4016935.1"/>
    <property type="molecule type" value="Genomic_DNA"/>
</dbReference>
<feature type="compositionally biased region" description="Basic and acidic residues" evidence="1">
    <location>
        <begin position="85"/>
        <end position="97"/>
    </location>
</feature>
<name>A0A9P1DWI0_9DINO</name>
<evidence type="ECO:0000313" key="3">
    <source>
        <dbReference type="EMBL" id="CAL4804247.1"/>
    </source>
</evidence>
<gene>
    <name evidence="2" type="ORF">C1SCF055_LOCUS41619</name>
</gene>
<reference evidence="3 4" key="2">
    <citation type="submission" date="2024-05" db="EMBL/GenBank/DDBJ databases">
        <authorList>
            <person name="Chen Y."/>
            <person name="Shah S."/>
            <person name="Dougan E. K."/>
            <person name="Thang M."/>
            <person name="Chan C."/>
        </authorList>
    </citation>
    <scope>NUCLEOTIDE SEQUENCE [LARGE SCALE GENOMIC DNA]</scope>
</reference>
<feature type="compositionally biased region" description="Acidic residues" evidence="1">
    <location>
        <begin position="1"/>
        <end position="13"/>
    </location>
</feature>